<keyword evidence="2" id="KW-0012">Acyltransferase</keyword>
<evidence type="ECO:0000313" key="2">
    <source>
        <dbReference type="EMBL" id="MCJ2378852.1"/>
    </source>
</evidence>
<protein>
    <submittedName>
        <fullName evidence="2">GNAT family N-acetyltransferase</fullName>
        <ecNumber evidence="2">2.3.1.-</ecNumber>
    </submittedName>
</protein>
<dbReference type="Proteomes" id="UP001139488">
    <property type="component" value="Unassembled WGS sequence"/>
</dbReference>
<reference evidence="2" key="1">
    <citation type="submission" date="2021-11" db="EMBL/GenBank/DDBJ databases">
        <title>Vibrio ZSDE26 sp. nov. and Vibrio ZSDZ34 sp. nov., isolated from coastal seawater in Qingdao.</title>
        <authorList>
            <person name="Zhang P."/>
        </authorList>
    </citation>
    <scope>NUCLEOTIDE SEQUENCE</scope>
    <source>
        <strain evidence="2">ZSDZ34</strain>
    </source>
</reference>
<dbReference type="InterPro" id="IPR000182">
    <property type="entry name" value="GNAT_dom"/>
</dbReference>
<comment type="caution">
    <text evidence="2">The sequence shown here is derived from an EMBL/GenBank/DDBJ whole genome shotgun (WGS) entry which is preliminary data.</text>
</comment>
<dbReference type="SUPFAM" id="SSF55729">
    <property type="entry name" value="Acyl-CoA N-acyltransferases (Nat)"/>
    <property type="match status" value="1"/>
</dbReference>
<dbReference type="Pfam" id="PF13508">
    <property type="entry name" value="Acetyltransf_7"/>
    <property type="match status" value="1"/>
</dbReference>
<feature type="domain" description="N-acetyltransferase" evidence="1">
    <location>
        <begin position="1"/>
        <end position="126"/>
    </location>
</feature>
<dbReference type="GO" id="GO:0016747">
    <property type="term" value="F:acyltransferase activity, transferring groups other than amino-acyl groups"/>
    <property type="evidence" value="ECO:0007669"/>
    <property type="project" value="InterPro"/>
</dbReference>
<evidence type="ECO:0000313" key="3">
    <source>
        <dbReference type="Proteomes" id="UP001139488"/>
    </source>
</evidence>
<evidence type="ECO:0000259" key="1">
    <source>
        <dbReference type="PROSITE" id="PS51186"/>
    </source>
</evidence>
<proteinExistence type="predicted"/>
<dbReference type="RefSeq" id="WP_244359311.1">
    <property type="nucleotide sequence ID" value="NZ_JAJNNZ010000025.1"/>
</dbReference>
<keyword evidence="3" id="KW-1185">Reference proteome</keyword>
<dbReference type="CDD" id="cd04301">
    <property type="entry name" value="NAT_SF"/>
    <property type="match status" value="1"/>
</dbReference>
<dbReference type="AlphaFoldDB" id="A0A9X2B0I4"/>
<dbReference type="PROSITE" id="PS51186">
    <property type="entry name" value="GNAT"/>
    <property type="match status" value="1"/>
</dbReference>
<dbReference type="EC" id="2.3.1.-" evidence="2"/>
<name>A0A9X2B0I4_9VIBR</name>
<dbReference type="InterPro" id="IPR016181">
    <property type="entry name" value="Acyl_CoA_acyltransferase"/>
</dbReference>
<dbReference type="Gene3D" id="3.40.630.30">
    <property type="match status" value="1"/>
</dbReference>
<dbReference type="EMBL" id="JAJNNZ010000025">
    <property type="protein sequence ID" value="MCJ2378852.1"/>
    <property type="molecule type" value="Genomic_DNA"/>
</dbReference>
<gene>
    <name evidence="2" type="ORF">LNL84_18805</name>
</gene>
<sequence>MDTLKFGILDPIRLPIAKKLYKQHYPAGRPKADERIISARFESATCALVRLRSVDSYRLMTGMLVLPEYRQRGVGHQLMNYLMRHELQLSDFCFSLTDLAPFYAQHGFQAISQDELPAALKTLFIRYTGSGKSLVAMRYIDPS</sequence>
<organism evidence="2 3">
    <name type="scientific">Vibrio gelatinilyticus</name>
    <dbReference type="NCBI Taxonomy" id="2893468"/>
    <lineage>
        <taxon>Bacteria</taxon>
        <taxon>Pseudomonadati</taxon>
        <taxon>Pseudomonadota</taxon>
        <taxon>Gammaproteobacteria</taxon>
        <taxon>Vibrionales</taxon>
        <taxon>Vibrionaceae</taxon>
        <taxon>Vibrio</taxon>
    </lineage>
</organism>
<keyword evidence="2" id="KW-0808">Transferase</keyword>
<accession>A0A9X2B0I4</accession>